<proteinExistence type="predicted"/>
<evidence type="ECO:0000313" key="3">
    <source>
        <dbReference type="Proteomes" id="UP001595887"/>
    </source>
</evidence>
<accession>A0ABV8RE27</accession>
<feature type="region of interest" description="Disordered" evidence="1">
    <location>
        <begin position="38"/>
        <end position="64"/>
    </location>
</feature>
<name>A0ABV8RE27_9SPHN</name>
<sequence>MVRFWVICALISTTACQEGTPLAQKSDSLGDRAAIADATQRQSTAKVGTTKPEPPASIASSQEELEAAHCANVTDPQFDPDICLAEPEFRPVKFAGHWRITNVFVGDVGVTSYDRDDPVIVGAAFDISLKQLRWRDEKRDFHHDDVCEGPVIGAIDKIAEAELGGLALDALKAWDISDAARGAMYRMSCTTAGNWGPSGSRGEMVIVPIGNDKLAMQWYDDTVLLAQRYDWKK</sequence>
<protein>
    <submittedName>
        <fullName evidence="2">Uncharacterized protein</fullName>
    </submittedName>
</protein>
<dbReference type="PROSITE" id="PS51257">
    <property type="entry name" value="PROKAR_LIPOPROTEIN"/>
    <property type="match status" value="1"/>
</dbReference>
<evidence type="ECO:0000313" key="2">
    <source>
        <dbReference type="EMBL" id="MFC4291480.1"/>
    </source>
</evidence>
<keyword evidence="3" id="KW-1185">Reference proteome</keyword>
<gene>
    <name evidence="2" type="ORF">ACFOWX_03530</name>
</gene>
<dbReference type="Proteomes" id="UP001595887">
    <property type="component" value="Unassembled WGS sequence"/>
</dbReference>
<comment type="caution">
    <text evidence="2">The sequence shown here is derived from an EMBL/GenBank/DDBJ whole genome shotgun (WGS) entry which is preliminary data.</text>
</comment>
<dbReference type="RefSeq" id="WP_381421358.1">
    <property type="nucleotide sequence ID" value="NZ_JBHSDH010000012.1"/>
</dbReference>
<evidence type="ECO:0000256" key="1">
    <source>
        <dbReference type="SAM" id="MobiDB-lite"/>
    </source>
</evidence>
<organism evidence="2 3">
    <name type="scientific">Sphingorhabdus arenilitoris</name>
    <dbReference type="NCBI Taxonomy" id="1490041"/>
    <lineage>
        <taxon>Bacteria</taxon>
        <taxon>Pseudomonadati</taxon>
        <taxon>Pseudomonadota</taxon>
        <taxon>Alphaproteobacteria</taxon>
        <taxon>Sphingomonadales</taxon>
        <taxon>Sphingomonadaceae</taxon>
        <taxon>Sphingorhabdus</taxon>
    </lineage>
</organism>
<dbReference type="EMBL" id="JBHSDH010000012">
    <property type="protein sequence ID" value="MFC4291480.1"/>
    <property type="molecule type" value="Genomic_DNA"/>
</dbReference>
<reference evidence="3" key="1">
    <citation type="journal article" date="2019" name="Int. J. Syst. Evol. Microbiol.">
        <title>The Global Catalogue of Microorganisms (GCM) 10K type strain sequencing project: providing services to taxonomists for standard genome sequencing and annotation.</title>
        <authorList>
            <consortium name="The Broad Institute Genomics Platform"/>
            <consortium name="The Broad Institute Genome Sequencing Center for Infectious Disease"/>
            <person name="Wu L."/>
            <person name="Ma J."/>
        </authorList>
    </citation>
    <scope>NUCLEOTIDE SEQUENCE [LARGE SCALE GENOMIC DNA]</scope>
    <source>
        <strain evidence="3">CECT 8531</strain>
    </source>
</reference>